<keyword evidence="1" id="KW-0812">Transmembrane</keyword>
<accession>A0A6C0QX05</accession>
<name>A0A2L1TQH2_9BACL</name>
<keyword evidence="1" id="KW-1133">Transmembrane helix</keyword>
<accession>A0A2L1TQH2</accession>
<evidence type="ECO:0000313" key="5">
    <source>
        <dbReference type="Proteomes" id="UP000464330"/>
    </source>
</evidence>
<sequence>MIGGRLMTREKAKPFIYALGAMVLTFSLLFVYNFMAGA</sequence>
<reference evidence="4" key="1">
    <citation type="submission" date="2017-02" db="EMBL/GenBank/DDBJ databases">
        <title>Delineation of Paenibacillus larvae strains originating from foulbrood outbreaks.</title>
        <authorList>
            <person name="Beims H."/>
            <person name="Bunk B."/>
            <person name="Sproeer C."/>
            <person name="Mohr K.I."/>
            <person name="Pradella S."/>
            <person name="Guenther G."/>
            <person name="Rohde M."/>
            <person name="von der Ohe W."/>
            <person name="Steinert M."/>
        </authorList>
    </citation>
    <scope>NUCLEOTIDE SEQUENCE [LARGE SCALE GENOMIC DNA]</scope>
    <source>
        <strain evidence="4">Eric_III</strain>
    </source>
</reference>
<evidence type="ECO:0000313" key="3">
    <source>
        <dbReference type="EMBL" id="QHZ53193.1"/>
    </source>
</evidence>
<feature type="transmembrane region" description="Helical" evidence="1">
    <location>
        <begin position="15"/>
        <end position="35"/>
    </location>
</feature>
<organism evidence="2 4">
    <name type="scientific">Paenibacillus larvae subsp. larvae</name>
    <dbReference type="NCBI Taxonomy" id="147375"/>
    <lineage>
        <taxon>Bacteria</taxon>
        <taxon>Bacillati</taxon>
        <taxon>Bacillota</taxon>
        <taxon>Bacilli</taxon>
        <taxon>Bacillales</taxon>
        <taxon>Paenibacillaceae</taxon>
        <taxon>Paenibacillus</taxon>
    </lineage>
</organism>
<evidence type="ECO:0000313" key="2">
    <source>
        <dbReference type="EMBL" id="AVF28058.1"/>
    </source>
</evidence>
<keyword evidence="1" id="KW-0472">Membrane</keyword>
<reference evidence="2 5" key="2">
    <citation type="journal article" date="2020" name="Int. J. Med. Microbiol.">
        <title>Discovery of Paenibacillus larvae ERIC V: Phenotypic and genomic comparison to genotypes ERIC I-IV reveal different inventories of virulence factors which correlate with epidemiological prevalences of American Foulbrood.</title>
        <authorList>
            <person name="Beims H."/>
            <person name="Bunk B."/>
            <person name="Erler S."/>
            <person name="Mohr K.I."/>
            <person name="Sproer C."/>
            <person name="Pradella S."/>
            <person name="Gunther G."/>
            <person name="Rohde M."/>
            <person name="von der Ohe W."/>
            <person name="Steinert M."/>
        </authorList>
    </citation>
    <scope>NUCLEOTIDE SEQUENCE</scope>
    <source>
        <strain evidence="2">Eric_III</strain>
        <strain evidence="3">Eric_V</strain>
    </source>
</reference>
<evidence type="ECO:0000256" key="1">
    <source>
        <dbReference type="SAM" id="Phobius"/>
    </source>
</evidence>
<evidence type="ECO:0000313" key="4">
    <source>
        <dbReference type="Proteomes" id="UP000239833"/>
    </source>
</evidence>
<dbReference type="EMBL" id="CP019717">
    <property type="protein sequence ID" value="QHZ53193.1"/>
    <property type="molecule type" value="Genomic_DNA"/>
</dbReference>
<gene>
    <name evidence="2" type="ORF">ERICIII_03973</name>
    <name evidence="3" type="ORF">ERICV_04125</name>
</gene>
<dbReference type="Proteomes" id="UP000464330">
    <property type="component" value="Chromosome"/>
</dbReference>
<dbReference type="AlphaFoldDB" id="A0A2L1TQH2"/>
<dbReference type="EMBL" id="CP019655">
    <property type="protein sequence ID" value="AVF28058.1"/>
    <property type="molecule type" value="Genomic_DNA"/>
</dbReference>
<protein>
    <submittedName>
        <fullName evidence="2">Uncharacterized protein</fullName>
    </submittedName>
</protein>
<proteinExistence type="predicted"/>
<dbReference type="Proteomes" id="UP000239833">
    <property type="component" value="Chromosome"/>
</dbReference>
<accession>A0A8B6WUT1</accession>